<dbReference type="EMBL" id="SMMG02000001">
    <property type="protein sequence ID" value="KAA3489967.1"/>
    <property type="molecule type" value="Genomic_DNA"/>
</dbReference>
<feature type="region of interest" description="Disordered" evidence="1">
    <location>
        <begin position="120"/>
        <end position="152"/>
    </location>
</feature>
<name>A0A5B6XAT0_9ROSI</name>
<evidence type="ECO:0000313" key="2">
    <source>
        <dbReference type="EMBL" id="KAA3489967.1"/>
    </source>
</evidence>
<gene>
    <name evidence="2" type="ORF">EPI10_033508</name>
</gene>
<dbReference type="Proteomes" id="UP000325315">
    <property type="component" value="Unassembled WGS sequence"/>
</dbReference>
<keyword evidence="3" id="KW-1185">Reference proteome</keyword>
<feature type="compositionally biased region" description="Polar residues" evidence="1">
    <location>
        <begin position="120"/>
        <end position="140"/>
    </location>
</feature>
<dbReference type="AlphaFoldDB" id="A0A5B6XAT0"/>
<evidence type="ECO:0000313" key="3">
    <source>
        <dbReference type="Proteomes" id="UP000325315"/>
    </source>
</evidence>
<sequence>MQQTILKKEKATDTATQSERWKPVNTLCLHYCFPLMTVPFPEKPFPLKKFHFFGFPSQNLRLGSFFSLVHAPIPAAVGSQHSTERLLPERDKRVIPSLFLITTPEAETLFCPSKAPSKLTLTKSRGGSSSHILRTENSPDASPPHAKKSSCGSSANGIWRIWAASSSAKILFICALKLSGRPPPLSTLRCHHFPPSQAAAEAGFAKILSKALLAPRVFSP</sequence>
<proteinExistence type="predicted"/>
<organism evidence="2 3">
    <name type="scientific">Gossypium australe</name>
    <dbReference type="NCBI Taxonomy" id="47621"/>
    <lineage>
        <taxon>Eukaryota</taxon>
        <taxon>Viridiplantae</taxon>
        <taxon>Streptophyta</taxon>
        <taxon>Embryophyta</taxon>
        <taxon>Tracheophyta</taxon>
        <taxon>Spermatophyta</taxon>
        <taxon>Magnoliopsida</taxon>
        <taxon>eudicotyledons</taxon>
        <taxon>Gunneridae</taxon>
        <taxon>Pentapetalae</taxon>
        <taxon>rosids</taxon>
        <taxon>malvids</taxon>
        <taxon>Malvales</taxon>
        <taxon>Malvaceae</taxon>
        <taxon>Malvoideae</taxon>
        <taxon>Gossypium</taxon>
    </lineage>
</organism>
<evidence type="ECO:0000256" key="1">
    <source>
        <dbReference type="SAM" id="MobiDB-lite"/>
    </source>
</evidence>
<protein>
    <submittedName>
        <fullName evidence="2">Uncharacterized protein</fullName>
    </submittedName>
</protein>
<reference evidence="3" key="1">
    <citation type="journal article" date="2019" name="Plant Biotechnol. J.">
        <title>Genome sequencing of the Australian wild diploid species Gossypium australe highlights disease resistance and delayed gland morphogenesis.</title>
        <authorList>
            <person name="Cai Y."/>
            <person name="Cai X."/>
            <person name="Wang Q."/>
            <person name="Wang P."/>
            <person name="Zhang Y."/>
            <person name="Cai C."/>
            <person name="Xu Y."/>
            <person name="Wang K."/>
            <person name="Zhou Z."/>
            <person name="Wang C."/>
            <person name="Geng S."/>
            <person name="Li B."/>
            <person name="Dong Q."/>
            <person name="Hou Y."/>
            <person name="Wang H."/>
            <person name="Ai P."/>
            <person name="Liu Z."/>
            <person name="Yi F."/>
            <person name="Sun M."/>
            <person name="An G."/>
            <person name="Cheng J."/>
            <person name="Zhang Y."/>
            <person name="Shi Q."/>
            <person name="Xie Y."/>
            <person name="Shi X."/>
            <person name="Chang Y."/>
            <person name="Huang F."/>
            <person name="Chen Y."/>
            <person name="Hong S."/>
            <person name="Mi L."/>
            <person name="Sun Q."/>
            <person name="Zhang L."/>
            <person name="Zhou B."/>
            <person name="Peng R."/>
            <person name="Zhang X."/>
            <person name="Liu F."/>
        </authorList>
    </citation>
    <scope>NUCLEOTIDE SEQUENCE [LARGE SCALE GENOMIC DNA]</scope>
    <source>
        <strain evidence="3">cv. PA1801</strain>
    </source>
</reference>
<comment type="caution">
    <text evidence="2">The sequence shown here is derived from an EMBL/GenBank/DDBJ whole genome shotgun (WGS) entry which is preliminary data.</text>
</comment>
<accession>A0A5B6XAT0</accession>